<dbReference type="InterPro" id="IPR023170">
    <property type="entry name" value="HhH_base_excis_C"/>
</dbReference>
<proteinExistence type="predicted"/>
<evidence type="ECO:0000256" key="3">
    <source>
        <dbReference type="ARBA" id="ARBA00023004"/>
    </source>
</evidence>
<keyword evidence="3" id="KW-0408">Iron</keyword>
<dbReference type="PANTHER" id="PTHR10359">
    <property type="entry name" value="A/G-SPECIFIC ADENINE GLYCOSYLASE/ENDONUCLEASE III"/>
    <property type="match status" value="1"/>
</dbReference>
<evidence type="ECO:0000256" key="2">
    <source>
        <dbReference type="ARBA" id="ARBA00022723"/>
    </source>
</evidence>
<evidence type="ECO:0000256" key="4">
    <source>
        <dbReference type="ARBA" id="ARBA00023014"/>
    </source>
</evidence>
<evidence type="ECO:0000313" key="7">
    <source>
        <dbReference type="EMBL" id="QSQ09353.1"/>
    </source>
</evidence>
<feature type="domain" description="HhH-GPD" evidence="6">
    <location>
        <begin position="112"/>
        <end position="271"/>
    </location>
</feature>
<dbReference type="CDD" id="cd00056">
    <property type="entry name" value="ENDO3c"/>
    <property type="match status" value="1"/>
</dbReference>
<evidence type="ECO:0000313" key="8">
    <source>
        <dbReference type="Proteomes" id="UP000662904"/>
    </source>
</evidence>
<keyword evidence="7" id="KW-0456">Lyase</keyword>
<dbReference type="EMBL" id="CP059066">
    <property type="protein sequence ID" value="QSQ09353.1"/>
    <property type="molecule type" value="Genomic_DNA"/>
</dbReference>
<dbReference type="InterPro" id="IPR011257">
    <property type="entry name" value="DNA_glycosylase"/>
</dbReference>
<dbReference type="Gene3D" id="1.10.1670.10">
    <property type="entry name" value="Helix-hairpin-Helix base-excision DNA repair enzymes (C-terminal)"/>
    <property type="match status" value="1"/>
</dbReference>
<dbReference type="SMART" id="SM00478">
    <property type="entry name" value="ENDO3c"/>
    <property type="match status" value="1"/>
</dbReference>
<evidence type="ECO:0000256" key="1">
    <source>
        <dbReference type="ARBA" id="ARBA00022485"/>
    </source>
</evidence>
<dbReference type="KEGG" id="kme:H0A61_01714"/>
<dbReference type="PANTHER" id="PTHR10359:SF19">
    <property type="entry name" value="DNA REPAIR GLYCOSYLASE MJ1434-RELATED"/>
    <property type="match status" value="1"/>
</dbReference>
<dbReference type="SUPFAM" id="SSF48150">
    <property type="entry name" value="DNA-glycosylase"/>
    <property type="match status" value="1"/>
</dbReference>
<sequence length="291" mass="33762">MIKPIIYHFFLLYLVISLFPIRIGAFPNITILPTTRIFYSFPLIFNLFYDLQISYYCNNVFIVNPLWYNLYHGVILVKKRLLQIYNRLYSEFGPQNWWPADSPFEVIIGAILTQSTSWKNVEKAVQNMKKKGLMTPEALYKAEEQSLAEIIRPSGYYNMKAKKLKAFVNFLFNRFSGDLDEMFKTPTALLRKELLSIYGIGEETADSILLYAGNLPVFVVDAYTRRIFSRLGFFGEETTYGQIQRLFMDNLPPDPCLFNEYHALIVALGKDYCRKTKPNCSGCPLRSGNLF</sequence>
<dbReference type="GO" id="GO:0016829">
    <property type="term" value="F:lyase activity"/>
    <property type="evidence" value="ECO:0007669"/>
    <property type="project" value="UniProtKB-KW"/>
</dbReference>
<keyword evidence="2" id="KW-0479">Metal-binding</keyword>
<keyword evidence="5" id="KW-0472">Membrane</keyword>
<dbReference type="GO" id="GO:0051539">
    <property type="term" value="F:4 iron, 4 sulfur cluster binding"/>
    <property type="evidence" value="ECO:0007669"/>
    <property type="project" value="UniProtKB-KW"/>
</dbReference>
<keyword evidence="8" id="KW-1185">Reference proteome</keyword>
<dbReference type="InterPro" id="IPR003265">
    <property type="entry name" value="HhH-GPD_domain"/>
</dbReference>
<evidence type="ECO:0000259" key="6">
    <source>
        <dbReference type="SMART" id="SM00478"/>
    </source>
</evidence>
<reference evidence="7" key="1">
    <citation type="submission" date="2020-07" db="EMBL/GenBank/DDBJ databases">
        <title>Koleobacter methoxysyntrophicus gen. nov., sp. nov., a novel anaerobic bacterium isolated from deep subsurface oil field and proposal of Koleobacterales ord. nov. in the phylum Firmicutes.</title>
        <authorList>
            <person name="Sakamoto S."/>
            <person name="Tamaki H."/>
        </authorList>
    </citation>
    <scope>NUCLEOTIDE SEQUENCE</scope>
    <source>
        <strain evidence="7">NRmbB1</strain>
    </source>
</reference>
<dbReference type="AlphaFoldDB" id="A0A8A0RM81"/>
<evidence type="ECO:0000256" key="5">
    <source>
        <dbReference type="SAM" id="Phobius"/>
    </source>
</evidence>
<feature type="transmembrane region" description="Helical" evidence="5">
    <location>
        <begin position="6"/>
        <end position="25"/>
    </location>
</feature>
<keyword evidence="5" id="KW-0812">Transmembrane</keyword>
<dbReference type="Pfam" id="PF00730">
    <property type="entry name" value="HhH-GPD"/>
    <property type="match status" value="1"/>
</dbReference>
<keyword evidence="4" id="KW-0411">Iron-sulfur</keyword>
<dbReference type="GO" id="GO:0006284">
    <property type="term" value="P:base-excision repair"/>
    <property type="evidence" value="ECO:0007669"/>
    <property type="project" value="InterPro"/>
</dbReference>
<name>A0A8A0RM81_9FIRM</name>
<organism evidence="7 8">
    <name type="scientific">Koleobacter methoxysyntrophicus</name>
    <dbReference type="NCBI Taxonomy" id="2751313"/>
    <lineage>
        <taxon>Bacteria</taxon>
        <taxon>Bacillati</taxon>
        <taxon>Bacillota</taxon>
        <taxon>Clostridia</taxon>
        <taxon>Koleobacterales</taxon>
        <taxon>Koleobacteraceae</taxon>
        <taxon>Koleobacter</taxon>
    </lineage>
</organism>
<keyword evidence="1" id="KW-0004">4Fe-4S</keyword>
<feature type="transmembrane region" description="Helical" evidence="5">
    <location>
        <begin position="37"/>
        <end position="56"/>
    </location>
</feature>
<accession>A0A8A0RM81</accession>
<dbReference type="Proteomes" id="UP000662904">
    <property type="component" value="Chromosome"/>
</dbReference>
<dbReference type="GO" id="GO:0046872">
    <property type="term" value="F:metal ion binding"/>
    <property type="evidence" value="ECO:0007669"/>
    <property type="project" value="UniProtKB-KW"/>
</dbReference>
<gene>
    <name evidence="7" type="primary">pdg</name>
    <name evidence="7" type="ORF">H0A61_01714</name>
</gene>
<dbReference type="Gene3D" id="1.10.340.30">
    <property type="entry name" value="Hypothetical protein, domain 2"/>
    <property type="match status" value="1"/>
</dbReference>
<keyword evidence="5" id="KW-1133">Transmembrane helix</keyword>
<protein>
    <submittedName>
        <fullName evidence="7">Ultraviolet N-glycosylase/AP lyase</fullName>
    </submittedName>
</protein>